<dbReference type="GO" id="GO:0030968">
    <property type="term" value="P:endoplasmic reticulum unfolded protein response"/>
    <property type="evidence" value="ECO:0007669"/>
    <property type="project" value="InterPro"/>
</dbReference>
<dbReference type="OrthoDB" id="448954at2759"/>
<dbReference type="GO" id="GO:0005789">
    <property type="term" value="C:endoplasmic reticulum membrane"/>
    <property type="evidence" value="ECO:0007669"/>
    <property type="project" value="UniProtKB-SubCell"/>
</dbReference>
<organism evidence="8 9">
    <name type="scientific">Hydnum rufescens UP504</name>
    <dbReference type="NCBI Taxonomy" id="1448309"/>
    <lineage>
        <taxon>Eukaryota</taxon>
        <taxon>Fungi</taxon>
        <taxon>Dikarya</taxon>
        <taxon>Basidiomycota</taxon>
        <taxon>Agaricomycotina</taxon>
        <taxon>Agaricomycetes</taxon>
        <taxon>Cantharellales</taxon>
        <taxon>Hydnaceae</taxon>
        <taxon>Hydnum</taxon>
    </lineage>
</organism>
<feature type="compositionally biased region" description="Low complexity" evidence="5">
    <location>
        <begin position="399"/>
        <end position="429"/>
    </location>
</feature>
<keyword evidence="4" id="KW-0430">Lectin</keyword>
<dbReference type="PANTHER" id="PTHR15414">
    <property type="entry name" value="OS-9-RELATED"/>
    <property type="match status" value="1"/>
</dbReference>
<evidence type="ECO:0000259" key="7">
    <source>
        <dbReference type="Pfam" id="PF07915"/>
    </source>
</evidence>
<comment type="caution">
    <text evidence="8">The sequence shown here is derived from an EMBL/GenBank/DDBJ whole genome shotgun (WGS) entry which is preliminary data.</text>
</comment>
<evidence type="ECO:0000256" key="1">
    <source>
        <dbReference type="ARBA" id="ARBA00004367"/>
    </source>
</evidence>
<evidence type="ECO:0000256" key="5">
    <source>
        <dbReference type="SAM" id="MobiDB-lite"/>
    </source>
</evidence>
<feature type="region of interest" description="Disordered" evidence="5">
    <location>
        <begin position="393"/>
        <end position="438"/>
    </location>
</feature>
<dbReference type="InterPro" id="IPR045149">
    <property type="entry name" value="OS-9-like"/>
</dbReference>
<feature type="signal peptide" evidence="6">
    <location>
        <begin position="1"/>
        <end position="15"/>
    </location>
</feature>
<feature type="domain" description="Protein OS9-like" evidence="7">
    <location>
        <begin position="152"/>
        <end position="245"/>
    </location>
</feature>
<feature type="region of interest" description="Disordered" evidence="5">
    <location>
        <begin position="558"/>
        <end position="582"/>
    </location>
</feature>
<dbReference type="PANTHER" id="PTHR15414:SF0">
    <property type="entry name" value="ENDOPLASMIC RETICULUM LECTIN 1"/>
    <property type="match status" value="1"/>
</dbReference>
<reference evidence="8" key="1">
    <citation type="journal article" date="2020" name="Nat. Commun.">
        <title>Large-scale genome sequencing of mycorrhizal fungi provides insights into the early evolution of symbiotic traits.</title>
        <authorList>
            <person name="Miyauchi S."/>
            <person name="Kiss E."/>
            <person name="Kuo A."/>
            <person name="Drula E."/>
            <person name="Kohler A."/>
            <person name="Sanchez-Garcia M."/>
            <person name="Morin E."/>
            <person name="Andreopoulos B."/>
            <person name="Barry K.W."/>
            <person name="Bonito G."/>
            <person name="Buee M."/>
            <person name="Carver A."/>
            <person name="Chen C."/>
            <person name="Cichocki N."/>
            <person name="Clum A."/>
            <person name="Culley D."/>
            <person name="Crous P.W."/>
            <person name="Fauchery L."/>
            <person name="Girlanda M."/>
            <person name="Hayes R.D."/>
            <person name="Keri Z."/>
            <person name="LaButti K."/>
            <person name="Lipzen A."/>
            <person name="Lombard V."/>
            <person name="Magnuson J."/>
            <person name="Maillard F."/>
            <person name="Murat C."/>
            <person name="Nolan M."/>
            <person name="Ohm R.A."/>
            <person name="Pangilinan J."/>
            <person name="Pereira M.F."/>
            <person name="Perotto S."/>
            <person name="Peter M."/>
            <person name="Pfister S."/>
            <person name="Riley R."/>
            <person name="Sitrit Y."/>
            <person name="Stielow J.B."/>
            <person name="Szollosi G."/>
            <person name="Zifcakova L."/>
            <person name="Stursova M."/>
            <person name="Spatafora J.W."/>
            <person name="Tedersoo L."/>
            <person name="Vaario L.M."/>
            <person name="Yamada A."/>
            <person name="Yan M."/>
            <person name="Wang P."/>
            <person name="Xu J."/>
            <person name="Bruns T."/>
            <person name="Baldrian P."/>
            <person name="Vilgalys R."/>
            <person name="Dunand C."/>
            <person name="Henrissat B."/>
            <person name="Grigoriev I.V."/>
            <person name="Hibbett D."/>
            <person name="Nagy L.G."/>
            <person name="Martin F.M."/>
        </authorList>
    </citation>
    <scope>NUCLEOTIDE SEQUENCE</scope>
    <source>
        <strain evidence="8">UP504</strain>
    </source>
</reference>
<sequence>MLLLPLLLLIPPALAHTASLYFPSIPEDLYAFPKHRVSFVNGLYLTNETAHRWLTDGLPGGEDEFLGRDWKSKSITGQEDASTSALQELNIPGQPNKRPVTLQPMKLGPNTSYLCLIPSPPLATSFSSQGDKAPISRSPAKSWELLQPMSQGCLYHVLGWFTYAYCHGKYVKQFREAPHTHPHPPGGRIPEEDPEWESYFLGVAPHRDSTELVTAEDVAAANKLELARGAGQRYLVQRWEDGTVCDKTGAPRKVEVQVRATFSIVFGSRSELGAICSIVPVVSLLHDHSRKPPLATTSWSSTPLAYAVSQVSNRNETHKKRASYAAAKSSTNRIKRNMRASPALKSQRSKSRLQPAPILPHPSLVQPRPQRGPPSRQISLVQPQKLLSKLPVVDPDPQAASASSATPAATAAATGGTETTTTGAATATGKKQDGKKDHAQLLRRALQALLRQPQEDGAPAADGGDNDGNDDAGDGASALFGSEDVIAVDGEDGQKVFLFVDNLDELDGLDLVAAVDDAGAGADGVRLEDDDAGRLTAMRRKLEEQRKLLESLTSTLSKAARRRAPLTTQRTRRKNKMTARVH</sequence>
<evidence type="ECO:0000256" key="3">
    <source>
        <dbReference type="ARBA" id="ARBA00018727"/>
    </source>
</evidence>
<evidence type="ECO:0000256" key="6">
    <source>
        <dbReference type="SAM" id="SignalP"/>
    </source>
</evidence>
<dbReference type="Pfam" id="PF07915">
    <property type="entry name" value="PRKCSH"/>
    <property type="match status" value="1"/>
</dbReference>
<feature type="region of interest" description="Disordered" evidence="5">
    <location>
        <begin position="452"/>
        <end position="477"/>
    </location>
</feature>
<gene>
    <name evidence="8" type="ORF">BS47DRAFT_1381777</name>
</gene>
<comment type="subcellular location">
    <subcellularLocation>
        <location evidence="1">Endoplasmic reticulum membrane</location>
        <topology evidence="1">Peripheral membrane protein</topology>
        <orientation evidence="1">Lumenal side</orientation>
    </subcellularLocation>
</comment>
<feature type="compositionally biased region" description="Low complexity" evidence="5">
    <location>
        <begin position="366"/>
        <end position="377"/>
    </location>
</feature>
<dbReference type="InterPro" id="IPR009011">
    <property type="entry name" value="Man6P_isomerase_rcpt-bd_dom_sf"/>
</dbReference>
<evidence type="ECO:0000256" key="2">
    <source>
        <dbReference type="ARBA" id="ARBA00009918"/>
    </source>
</evidence>
<dbReference type="GO" id="GO:0030970">
    <property type="term" value="P:retrograde protein transport, ER to cytosol"/>
    <property type="evidence" value="ECO:0007669"/>
    <property type="project" value="TreeGrafter"/>
</dbReference>
<comment type="similarity">
    <text evidence="2">Belongs to the OS-9 family.</text>
</comment>
<feature type="compositionally biased region" description="Acidic residues" evidence="5">
    <location>
        <begin position="464"/>
        <end position="473"/>
    </location>
</feature>
<accession>A0A9P6AZG7</accession>
<proteinExistence type="inferred from homology"/>
<dbReference type="AlphaFoldDB" id="A0A9P6AZG7"/>
<dbReference type="EMBL" id="MU128956">
    <property type="protein sequence ID" value="KAF9514879.1"/>
    <property type="molecule type" value="Genomic_DNA"/>
</dbReference>
<dbReference type="Proteomes" id="UP000886523">
    <property type="component" value="Unassembled WGS sequence"/>
</dbReference>
<evidence type="ECO:0000313" key="8">
    <source>
        <dbReference type="EMBL" id="KAF9514879.1"/>
    </source>
</evidence>
<feature type="chain" id="PRO_5040224431" description="Protein OS-9 homolog" evidence="6">
    <location>
        <begin position="16"/>
        <end position="582"/>
    </location>
</feature>
<evidence type="ECO:0000256" key="4">
    <source>
        <dbReference type="ARBA" id="ARBA00022734"/>
    </source>
</evidence>
<evidence type="ECO:0000313" key="9">
    <source>
        <dbReference type="Proteomes" id="UP000886523"/>
    </source>
</evidence>
<feature type="compositionally biased region" description="Low complexity" evidence="5">
    <location>
        <begin position="452"/>
        <end position="463"/>
    </location>
</feature>
<protein>
    <recommendedName>
        <fullName evidence="3">Protein OS-9 homolog</fullName>
    </recommendedName>
</protein>
<dbReference type="GO" id="GO:0005788">
    <property type="term" value="C:endoplasmic reticulum lumen"/>
    <property type="evidence" value="ECO:0007669"/>
    <property type="project" value="TreeGrafter"/>
</dbReference>
<feature type="region of interest" description="Disordered" evidence="5">
    <location>
        <begin position="310"/>
        <end position="377"/>
    </location>
</feature>
<keyword evidence="6" id="KW-0732">Signal</keyword>
<feature type="compositionally biased region" description="Basic residues" evidence="5">
    <location>
        <begin position="559"/>
        <end position="582"/>
    </location>
</feature>
<dbReference type="GO" id="GO:0030246">
    <property type="term" value="F:carbohydrate binding"/>
    <property type="evidence" value="ECO:0007669"/>
    <property type="project" value="UniProtKB-KW"/>
</dbReference>
<dbReference type="Gene3D" id="2.70.130.10">
    <property type="entry name" value="Mannose-6-phosphate receptor binding domain"/>
    <property type="match status" value="1"/>
</dbReference>
<keyword evidence="9" id="KW-1185">Reference proteome</keyword>
<dbReference type="InterPro" id="IPR012913">
    <property type="entry name" value="OS9-like_dom"/>
</dbReference>
<name>A0A9P6AZG7_9AGAM</name>